<dbReference type="Gene3D" id="3.30.420.10">
    <property type="entry name" value="Ribonuclease H-like superfamily/Ribonuclease H"/>
    <property type="match status" value="1"/>
</dbReference>
<evidence type="ECO:0000259" key="12">
    <source>
        <dbReference type="SMART" id="SM00475"/>
    </source>
</evidence>
<comment type="similarity">
    <text evidence="1 11">Belongs to the DNA polymerase type-A family.</text>
</comment>
<dbReference type="FunFam" id="1.10.150.20:FF:000002">
    <property type="entry name" value="DNA polymerase I"/>
    <property type="match status" value="1"/>
</dbReference>
<dbReference type="AlphaFoldDB" id="A0A0G2ADW4"/>
<dbReference type="Gene3D" id="1.20.1060.10">
    <property type="entry name" value="Taq DNA Polymerase, Chain T, domain 4"/>
    <property type="match status" value="1"/>
</dbReference>
<dbReference type="NCBIfam" id="NF004397">
    <property type="entry name" value="PRK05755.1"/>
    <property type="match status" value="1"/>
</dbReference>
<dbReference type="SMART" id="SM00482">
    <property type="entry name" value="POLAc"/>
    <property type="match status" value="1"/>
</dbReference>
<evidence type="ECO:0000256" key="1">
    <source>
        <dbReference type="ARBA" id="ARBA00007705"/>
    </source>
</evidence>
<evidence type="ECO:0000256" key="4">
    <source>
        <dbReference type="ARBA" id="ARBA00022705"/>
    </source>
</evidence>
<dbReference type="CDD" id="cd08637">
    <property type="entry name" value="DNA_pol_A_pol_I_C"/>
    <property type="match status" value="1"/>
</dbReference>
<keyword evidence="11" id="KW-0378">Hydrolase</keyword>
<organism evidence="14 15">
    <name type="scientific">Candidatus Uhrbacteria bacterium GW2011_GWD2_52_7</name>
    <dbReference type="NCBI Taxonomy" id="1618989"/>
    <lineage>
        <taxon>Bacteria</taxon>
        <taxon>Candidatus Uhriibacteriota</taxon>
    </lineage>
</organism>
<evidence type="ECO:0000313" key="14">
    <source>
        <dbReference type="EMBL" id="KKW30609.1"/>
    </source>
</evidence>
<evidence type="ECO:0000313" key="15">
    <source>
        <dbReference type="Proteomes" id="UP000034846"/>
    </source>
</evidence>
<dbReference type="InterPro" id="IPR008918">
    <property type="entry name" value="HhH2"/>
</dbReference>
<dbReference type="Proteomes" id="UP000034846">
    <property type="component" value="Unassembled WGS sequence"/>
</dbReference>
<feature type="domain" description="5'-3' exonuclease" evidence="12">
    <location>
        <begin position="21"/>
        <end position="281"/>
    </location>
</feature>
<evidence type="ECO:0000256" key="11">
    <source>
        <dbReference type="RuleBase" id="RU004460"/>
    </source>
</evidence>
<evidence type="ECO:0000256" key="8">
    <source>
        <dbReference type="ARBA" id="ARBA00023204"/>
    </source>
</evidence>
<dbReference type="PRINTS" id="PR00868">
    <property type="entry name" value="DNAPOLI"/>
</dbReference>
<dbReference type="Gene3D" id="3.40.50.1010">
    <property type="entry name" value="5'-nuclease"/>
    <property type="match status" value="1"/>
</dbReference>
<dbReference type="GO" id="GO:0006302">
    <property type="term" value="P:double-strand break repair"/>
    <property type="evidence" value="ECO:0007669"/>
    <property type="project" value="TreeGrafter"/>
</dbReference>
<dbReference type="Pfam" id="PF02739">
    <property type="entry name" value="5_3_exonuc_N"/>
    <property type="match status" value="1"/>
</dbReference>
<dbReference type="InterPro" id="IPR043502">
    <property type="entry name" value="DNA/RNA_pol_sf"/>
</dbReference>
<dbReference type="CDD" id="cd09859">
    <property type="entry name" value="PIN_53EXO"/>
    <property type="match status" value="1"/>
</dbReference>
<keyword evidence="4 11" id="KW-0235">DNA replication</keyword>
<evidence type="ECO:0000256" key="2">
    <source>
        <dbReference type="ARBA" id="ARBA00022679"/>
    </source>
</evidence>
<keyword evidence="11" id="KW-0540">Nuclease</keyword>
<name>A0A0G2ADW4_9BACT</name>
<dbReference type="GO" id="GO:0008409">
    <property type="term" value="F:5'-3' exonuclease activity"/>
    <property type="evidence" value="ECO:0007669"/>
    <property type="project" value="UniProtKB-UniRule"/>
</dbReference>
<dbReference type="PROSITE" id="PS00447">
    <property type="entry name" value="DNA_POLYMERASE_A"/>
    <property type="match status" value="1"/>
</dbReference>
<evidence type="ECO:0000256" key="9">
    <source>
        <dbReference type="ARBA" id="ARBA00049244"/>
    </source>
</evidence>
<dbReference type="CDD" id="cd06140">
    <property type="entry name" value="DNA_polA_I_Bacillus_like_exo"/>
    <property type="match status" value="1"/>
</dbReference>
<keyword evidence="11" id="KW-0269">Exonuclease</keyword>
<dbReference type="InterPro" id="IPR020045">
    <property type="entry name" value="DNA_polI_H3TH"/>
</dbReference>
<dbReference type="Pfam" id="PF00476">
    <property type="entry name" value="DNA_pol_A"/>
    <property type="match status" value="1"/>
</dbReference>
<dbReference type="InterPro" id="IPR020046">
    <property type="entry name" value="5-3_exonucl_a-hlix_arch_N"/>
</dbReference>
<proteinExistence type="inferred from homology"/>
<protein>
    <recommendedName>
        <fullName evidence="10 11">DNA polymerase I</fullName>
        <ecNumber evidence="10 11">2.7.7.7</ecNumber>
    </recommendedName>
</protein>
<dbReference type="FunFam" id="1.20.1060.10:FF:000001">
    <property type="entry name" value="DNA polymerase I"/>
    <property type="match status" value="1"/>
</dbReference>
<dbReference type="SMART" id="SM00475">
    <property type="entry name" value="53EXOc"/>
    <property type="match status" value="1"/>
</dbReference>
<sequence>MPRFAIQALIVIMRPTMTAHTPTFLVLDGNALLHRAWHAIPPLTTKDGRVVNAVYGFAMVVEKMLAEFKPDFMAVAWDLPGGTFRHEEYAQYKATREKKAQELYDQIPIIQDLLSVYGIPSLSVPGFEGDDILGTIAKLNKASGYQTLIVTGDLDSLQLVDETTNVIFFVKGLSQTKRYDAAAVYERYGLRPDQLIDLKTLLGDTSDNLPGISGIGEKTALELLREHGSVDGIFQDLKAGKVLPKYAKKLEGQEEVAAQMRRLVTIVCDVDLHGFDVSSAKVLSPDLARLIPMLQNLEFKTLLKKYDRAAPATPVSAPRKAPKVIALPAAKLDDLDRDVLGIVLDTKATDLFGGCLESLVLTDGHRTVAFDQPDSTVARHAVAVLASAKEIVGHDLKAVLHALHRSGVDVSSLNDRPMFDTMVAAYLLAPGGREFGFGDIVREELGATISADALPLERLGAVLPLMVRLKARLAAEGMTKLSQEIEMPLIPVLFAMERDGIAVDVAKLKTLSVAFDERLQTLTKEIYQVSGREFNINAPAQLADVLFVSLGIPTKGIKKTKSGFSTAAPELDKITELHPIVRLISEYRELAKLKSTYADSLPMLVGPDSRIHAKFNQCVAATGRLSSSDPNLQNIPIRSELGREIRKAFVAAKDHVLLSADYSQIELRLAAHIAKDKALIDAFLDGADIHRRTAAQMWDISEDEVTKDQRFAAKAINFGILYGIGPRSLSRSANVSFEEAREFVDRYFQAHPGIRSFIDEMKVRAHADGYVETLFGRRRYLSDINSGVPQLVAAAERMAINMPAQGTQADIIKLAMTRVDAWIRSSGLRIRMLLQVHDELVFEVHEDDKKQAAEEISSIMESVAVFDVPLLVDVDSAKTWGDME</sequence>
<dbReference type="GO" id="GO:0006261">
    <property type="term" value="P:DNA-templated DNA replication"/>
    <property type="evidence" value="ECO:0007669"/>
    <property type="project" value="UniProtKB-UniRule"/>
</dbReference>
<dbReference type="NCBIfam" id="TIGR00593">
    <property type="entry name" value="pola"/>
    <property type="match status" value="1"/>
</dbReference>
<dbReference type="InterPro" id="IPR036279">
    <property type="entry name" value="5-3_exonuclease_C_sf"/>
</dbReference>
<dbReference type="SUPFAM" id="SSF56672">
    <property type="entry name" value="DNA/RNA polymerases"/>
    <property type="match status" value="1"/>
</dbReference>
<keyword evidence="6 11" id="KW-0239">DNA-directed DNA polymerase</keyword>
<dbReference type="EC" id="2.7.7.7" evidence="10 11"/>
<reference evidence="14 15" key="1">
    <citation type="journal article" date="2015" name="Nature">
        <title>rRNA introns, odd ribosomes, and small enigmatic genomes across a large radiation of phyla.</title>
        <authorList>
            <person name="Brown C.T."/>
            <person name="Hug L.A."/>
            <person name="Thomas B.C."/>
            <person name="Sharon I."/>
            <person name="Castelle C.J."/>
            <person name="Singh A."/>
            <person name="Wilkins M.J."/>
            <person name="Williams K.H."/>
            <person name="Banfield J.F."/>
        </authorList>
    </citation>
    <scope>NUCLEOTIDE SEQUENCE [LARGE SCALE GENOMIC DNA]</scope>
</reference>
<dbReference type="InterPro" id="IPR002298">
    <property type="entry name" value="DNA_polymerase_A"/>
</dbReference>
<dbReference type="SUPFAM" id="SSF47807">
    <property type="entry name" value="5' to 3' exonuclease, C-terminal subdomain"/>
    <property type="match status" value="1"/>
</dbReference>
<keyword evidence="5 11" id="KW-0227">DNA damage</keyword>
<dbReference type="PATRIC" id="fig|1618989.3.peg.143"/>
<evidence type="ECO:0000256" key="10">
    <source>
        <dbReference type="NCBIfam" id="TIGR00593"/>
    </source>
</evidence>
<dbReference type="GO" id="GO:0003887">
    <property type="term" value="F:DNA-directed DNA polymerase activity"/>
    <property type="evidence" value="ECO:0007669"/>
    <property type="project" value="UniProtKB-UniRule"/>
</dbReference>
<dbReference type="InterPro" id="IPR012337">
    <property type="entry name" value="RNaseH-like_sf"/>
</dbReference>
<keyword evidence="7 11" id="KW-0238">DNA-binding</keyword>
<dbReference type="FunFam" id="1.10.150.20:FF:000003">
    <property type="entry name" value="DNA polymerase I"/>
    <property type="match status" value="1"/>
</dbReference>
<evidence type="ECO:0000256" key="7">
    <source>
        <dbReference type="ARBA" id="ARBA00023125"/>
    </source>
</evidence>
<dbReference type="CDD" id="cd09898">
    <property type="entry name" value="H3TH_53EXO"/>
    <property type="match status" value="1"/>
</dbReference>
<dbReference type="EMBL" id="LCRD01000007">
    <property type="protein sequence ID" value="KKW30609.1"/>
    <property type="molecule type" value="Genomic_DNA"/>
</dbReference>
<keyword evidence="8 11" id="KW-0234">DNA repair</keyword>
<dbReference type="SUPFAM" id="SSF53098">
    <property type="entry name" value="Ribonuclease H-like"/>
    <property type="match status" value="1"/>
</dbReference>
<dbReference type="PANTHER" id="PTHR10133">
    <property type="entry name" value="DNA POLYMERASE I"/>
    <property type="match status" value="1"/>
</dbReference>
<keyword evidence="3 11" id="KW-0548">Nucleotidyltransferase</keyword>
<evidence type="ECO:0000256" key="6">
    <source>
        <dbReference type="ARBA" id="ARBA00022932"/>
    </source>
</evidence>
<comment type="caution">
    <text evidence="14">The sequence shown here is derived from an EMBL/GenBank/DDBJ whole genome shotgun (WGS) entry which is preliminary data.</text>
</comment>
<dbReference type="SUPFAM" id="SSF88723">
    <property type="entry name" value="PIN domain-like"/>
    <property type="match status" value="1"/>
</dbReference>
<dbReference type="InterPro" id="IPR019760">
    <property type="entry name" value="DNA-dir_DNA_pol_A_CS"/>
</dbReference>
<dbReference type="SMART" id="SM00279">
    <property type="entry name" value="HhH2"/>
    <property type="match status" value="1"/>
</dbReference>
<evidence type="ECO:0000256" key="3">
    <source>
        <dbReference type="ARBA" id="ARBA00022695"/>
    </source>
</evidence>
<dbReference type="Pfam" id="PF01367">
    <property type="entry name" value="5_3_exonuc"/>
    <property type="match status" value="1"/>
</dbReference>
<dbReference type="InterPro" id="IPR018320">
    <property type="entry name" value="DNA_polymerase_1"/>
</dbReference>
<dbReference type="Gene3D" id="1.10.150.20">
    <property type="entry name" value="5' to 3' exonuclease, C-terminal subdomain"/>
    <property type="match status" value="2"/>
</dbReference>
<comment type="function">
    <text evidence="11">In addition to polymerase activity, this DNA polymerase exhibits 5'-3' exonuclease activity.</text>
</comment>
<evidence type="ECO:0000256" key="5">
    <source>
        <dbReference type="ARBA" id="ARBA00022763"/>
    </source>
</evidence>
<dbReference type="PANTHER" id="PTHR10133:SF27">
    <property type="entry name" value="DNA POLYMERASE NU"/>
    <property type="match status" value="1"/>
</dbReference>
<accession>A0A0G2ADW4</accession>
<dbReference type="GO" id="GO:0003677">
    <property type="term" value="F:DNA binding"/>
    <property type="evidence" value="ECO:0007669"/>
    <property type="project" value="UniProtKB-UniRule"/>
</dbReference>
<feature type="domain" description="DNA-directed DNA polymerase family A palm" evidence="13">
    <location>
        <begin position="642"/>
        <end position="848"/>
    </location>
</feature>
<comment type="catalytic activity">
    <reaction evidence="9 11">
        <text>DNA(n) + a 2'-deoxyribonucleoside 5'-triphosphate = DNA(n+1) + diphosphate</text>
        <dbReference type="Rhea" id="RHEA:22508"/>
        <dbReference type="Rhea" id="RHEA-COMP:17339"/>
        <dbReference type="Rhea" id="RHEA-COMP:17340"/>
        <dbReference type="ChEBI" id="CHEBI:33019"/>
        <dbReference type="ChEBI" id="CHEBI:61560"/>
        <dbReference type="ChEBI" id="CHEBI:173112"/>
        <dbReference type="EC" id="2.7.7.7"/>
    </reaction>
</comment>
<evidence type="ECO:0000259" key="13">
    <source>
        <dbReference type="SMART" id="SM00482"/>
    </source>
</evidence>
<gene>
    <name evidence="11" type="primary">polA</name>
    <name evidence="14" type="ORF">UY72_C0007G0006</name>
</gene>
<dbReference type="InterPro" id="IPR002421">
    <property type="entry name" value="5-3_exonuclease"/>
</dbReference>
<dbReference type="InterPro" id="IPR029060">
    <property type="entry name" value="PIN-like_dom_sf"/>
</dbReference>
<dbReference type="InterPro" id="IPR036397">
    <property type="entry name" value="RNaseH_sf"/>
</dbReference>
<keyword evidence="2 11" id="KW-0808">Transferase</keyword>
<dbReference type="Gene3D" id="3.30.70.370">
    <property type="match status" value="1"/>
</dbReference>
<dbReference type="InterPro" id="IPR001098">
    <property type="entry name" value="DNA-dir_DNA_pol_A_palm_dom"/>
</dbReference>